<sequence length="263" mass="26940">MDGSDPNSQPSGSLLLQQCCEDRATPAGSVGLSASSSVNNSRAGSDGAAPSLRHSPGEPPRLPALAHPAVVSLGDLQPQDPKVGLSSANSLLATSPQVAKRPHRPNALPPPHPNAAALLRASSPLSSPPLPGRASQSLESATTPATSTPNASASNTHAKWRPSPNSTPGGSVLNTPMTQCFSFPDELGDPSLACDPVDMRSASEFNPRSKLILELASLKAGADDAIKAILATWNNNSSAFRNNPLAPQPCAFQGTAFGVILSR</sequence>
<feature type="region of interest" description="Disordered" evidence="1">
    <location>
        <begin position="1"/>
        <end position="177"/>
    </location>
</feature>
<protein>
    <submittedName>
        <fullName evidence="2">Uncharacterized protein</fullName>
    </submittedName>
</protein>
<comment type="caution">
    <text evidence="2">The sequence shown here is derived from an EMBL/GenBank/DDBJ whole genome shotgun (WGS) entry which is preliminary data.</text>
</comment>
<organism evidence="2 3">
    <name type="scientific">Catenaria anguillulae PL171</name>
    <dbReference type="NCBI Taxonomy" id="765915"/>
    <lineage>
        <taxon>Eukaryota</taxon>
        <taxon>Fungi</taxon>
        <taxon>Fungi incertae sedis</taxon>
        <taxon>Blastocladiomycota</taxon>
        <taxon>Blastocladiomycetes</taxon>
        <taxon>Blastocladiales</taxon>
        <taxon>Catenariaceae</taxon>
        <taxon>Catenaria</taxon>
    </lineage>
</organism>
<feature type="compositionally biased region" description="Polar residues" evidence="1">
    <location>
        <begin position="86"/>
        <end position="97"/>
    </location>
</feature>
<feature type="compositionally biased region" description="Low complexity" evidence="1">
    <location>
        <begin position="27"/>
        <end position="45"/>
    </location>
</feature>
<reference evidence="2 3" key="1">
    <citation type="submission" date="2016-07" db="EMBL/GenBank/DDBJ databases">
        <title>Pervasive Adenine N6-methylation of Active Genes in Fungi.</title>
        <authorList>
            <consortium name="DOE Joint Genome Institute"/>
            <person name="Mondo S.J."/>
            <person name="Dannebaum R.O."/>
            <person name="Kuo R.C."/>
            <person name="Labutti K."/>
            <person name="Haridas S."/>
            <person name="Kuo A."/>
            <person name="Salamov A."/>
            <person name="Ahrendt S.R."/>
            <person name="Lipzen A."/>
            <person name="Sullivan W."/>
            <person name="Andreopoulos W.B."/>
            <person name="Clum A."/>
            <person name="Lindquist E."/>
            <person name="Daum C."/>
            <person name="Ramamoorthy G.K."/>
            <person name="Gryganskyi A."/>
            <person name="Culley D."/>
            <person name="Magnuson J.K."/>
            <person name="James T.Y."/>
            <person name="O'Malley M.A."/>
            <person name="Stajich J.E."/>
            <person name="Spatafora J.W."/>
            <person name="Visel A."/>
            <person name="Grigoriev I.V."/>
        </authorList>
    </citation>
    <scope>NUCLEOTIDE SEQUENCE [LARGE SCALE GENOMIC DNA]</scope>
    <source>
        <strain evidence="2 3">PL171</strain>
    </source>
</reference>
<feature type="compositionally biased region" description="Low complexity" evidence="1">
    <location>
        <begin position="114"/>
        <end position="125"/>
    </location>
</feature>
<feature type="compositionally biased region" description="Polar residues" evidence="1">
    <location>
        <begin position="1"/>
        <end position="16"/>
    </location>
</feature>
<name>A0A1Y2HE09_9FUNG</name>
<keyword evidence="3" id="KW-1185">Reference proteome</keyword>
<accession>A0A1Y2HE09</accession>
<evidence type="ECO:0000256" key="1">
    <source>
        <dbReference type="SAM" id="MobiDB-lite"/>
    </source>
</evidence>
<proteinExistence type="predicted"/>
<dbReference type="EMBL" id="MCFL01000042">
    <property type="protein sequence ID" value="ORZ32785.1"/>
    <property type="molecule type" value="Genomic_DNA"/>
</dbReference>
<gene>
    <name evidence="2" type="ORF">BCR44DRAFT_1229044</name>
</gene>
<dbReference type="Proteomes" id="UP000193411">
    <property type="component" value="Unassembled WGS sequence"/>
</dbReference>
<feature type="compositionally biased region" description="Low complexity" evidence="1">
    <location>
        <begin position="140"/>
        <end position="156"/>
    </location>
</feature>
<evidence type="ECO:0000313" key="3">
    <source>
        <dbReference type="Proteomes" id="UP000193411"/>
    </source>
</evidence>
<dbReference type="AlphaFoldDB" id="A0A1Y2HE09"/>
<evidence type="ECO:0000313" key="2">
    <source>
        <dbReference type="EMBL" id="ORZ32785.1"/>
    </source>
</evidence>
<feature type="compositionally biased region" description="Polar residues" evidence="1">
    <location>
        <begin position="163"/>
        <end position="177"/>
    </location>
</feature>